<evidence type="ECO:0000256" key="3">
    <source>
        <dbReference type="ARBA" id="ARBA00022448"/>
    </source>
</evidence>
<evidence type="ECO:0000256" key="9">
    <source>
        <dbReference type="SAM" id="Phobius"/>
    </source>
</evidence>
<evidence type="ECO:0000256" key="7">
    <source>
        <dbReference type="ARBA" id="ARBA00023065"/>
    </source>
</evidence>
<evidence type="ECO:0000259" key="11">
    <source>
        <dbReference type="Pfam" id="PF16916"/>
    </source>
</evidence>
<feature type="transmembrane region" description="Helical" evidence="9">
    <location>
        <begin position="119"/>
        <end position="140"/>
    </location>
</feature>
<keyword evidence="4 9" id="KW-0812">Transmembrane</keyword>
<gene>
    <name evidence="12" type="ORF">RFI_33579</name>
</gene>
<dbReference type="Gene3D" id="1.20.1510.10">
    <property type="entry name" value="Cation efflux protein transmembrane domain"/>
    <property type="match status" value="1"/>
</dbReference>
<dbReference type="GO" id="GO:0005385">
    <property type="term" value="F:zinc ion transmembrane transporter activity"/>
    <property type="evidence" value="ECO:0007669"/>
    <property type="project" value="TreeGrafter"/>
</dbReference>
<sequence length="296" mass="32972">MSKGHHHYNIDSIDKVLILSLGINLLLSLVQVIAGLISGSMALIADAFHNLSDVFSFAIVLGARIIGKKPPDIFKSFGYKRIEIIAALINLINIILISVFLILESILRYLEPKEIDGNIIVYTSIFAIGINILTAILVYAVTHKSLNIKAAFLHNISDALSSVGVLLSGVIILKYQFLEADLIVTIIIAIYTGWIALRELPKITHILAEGTPKGLKIDDLLRSIKSLEGVIDLHHLHVWQIDEHKNALEAHIVIEDLHEMENIKGKIKKELRDNYNISHSTLEFEKNNNSTNLENC</sequence>
<evidence type="ECO:0000259" key="10">
    <source>
        <dbReference type="Pfam" id="PF01545"/>
    </source>
</evidence>
<dbReference type="SUPFAM" id="SSF161111">
    <property type="entry name" value="Cation efflux protein transmembrane domain-like"/>
    <property type="match status" value="1"/>
</dbReference>
<comment type="subcellular location">
    <subcellularLocation>
        <location evidence="1">Membrane</location>
        <topology evidence="1">Multi-pass membrane protein</topology>
    </subcellularLocation>
</comment>
<dbReference type="Proteomes" id="UP000023152">
    <property type="component" value="Unassembled WGS sequence"/>
</dbReference>
<comment type="caution">
    <text evidence="12">The sequence shown here is derived from an EMBL/GenBank/DDBJ whole genome shotgun (WGS) entry which is preliminary data.</text>
</comment>
<keyword evidence="5" id="KW-0864">Zinc transport</keyword>
<reference evidence="12 13" key="1">
    <citation type="journal article" date="2013" name="Curr. Biol.">
        <title>The Genome of the Foraminiferan Reticulomyxa filosa.</title>
        <authorList>
            <person name="Glockner G."/>
            <person name="Hulsmann N."/>
            <person name="Schleicher M."/>
            <person name="Noegel A.A."/>
            <person name="Eichinger L."/>
            <person name="Gallinger C."/>
            <person name="Pawlowski J."/>
            <person name="Sierra R."/>
            <person name="Euteneuer U."/>
            <person name="Pillet L."/>
            <person name="Moustafa A."/>
            <person name="Platzer M."/>
            <person name="Groth M."/>
            <person name="Szafranski K."/>
            <person name="Schliwa M."/>
        </authorList>
    </citation>
    <scope>NUCLEOTIDE SEQUENCE [LARGE SCALE GENOMIC DNA]</scope>
</reference>
<evidence type="ECO:0000256" key="6">
    <source>
        <dbReference type="ARBA" id="ARBA00022989"/>
    </source>
</evidence>
<dbReference type="InterPro" id="IPR036837">
    <property type="entry name" value="Cation_efflux_CTD_sf"/>
</dbReference>
<name>X6LRR7_RETFI</name>
<accession>X6LRR7</accession>
<dbReference type="EMBL" id="ASPP01031770">
    <property type="protein sequence ID" value="ETO03822.1"/>
    <property type="molecule type" value="Genomic_DNA"/>
</dbReference>
<comment type="similarity">
    <text evidence="2">Belongs to the cation diffusion facilitator (CDF) transporter (TC 2.A.4) family. SLC30A subfamily.</text>
</comment>
<dbReference type="InterPro" id="IPR050681">
    <property type="entry name" value="CDF/SLC30A"/>
</dbReference>
<dbReference type="GO" id="GO:0005886">
    <property type="term" value="C:plasma membrane"/>
    <property type="evidence" value="ECO:0007669"/>
    <property type="project" value="TreeGrafter"/>
</dbReference>
<dbReference type="PANTHER" id="PTHR11562">
    <property type="entry name" value="CATION EFFLUX PROTEIN/ ZINC TRANSPORTER"/>
    <property type="match status" value="1"/>
</dbReference>
<dbReference type="NCBIfam" id="TIGR01297">
    <property type="entry name" value="CDF"/>
    <property type="match status" value="1"/>
</dbReference>
<evidence type="ECO:0000256" key="2">
    <source>
        <dbReference type="ARBA" id="ARBA00008873"/>
    </source>
</evidence>
<dbReference type="PANTHER" id="PTHR11562:SF17">
    <property type="entry name" value="RE54080P-RELATED"/>
    <property type="match status" value="1"/>
</dbReference>
<evidence type="ECO:0000313" key="12">
    <source>
        <dbReference type="EMBL" id="ETO03822.1"/>
    </source>
</evidence>
<keyword evidence="13" id="KW-1185">Reference proteome</keyword>
<keyword evidence="5" id="KW-0862">Zinc</keyword>
<dbReference type="Pfam" id="PF01545">
    <property type="entry name" value="Cation_efflux"/>
    <property type="match status" value="1"/>
</dbReference>
<dbReference type="Pfam" id="PF16916">
    <property type="entry name" value="ZT_dimer"/>
    <property type="match status" value="1"/>
</dbReference>
<proteinExistence type="inferred from homology"/>
<dbReference type="InterPro" id="IPR027469">
    <property type="entry name" value="Cation_efflux_TMD_sf"/>
</dbReference>
<dbReference type="InterPro" id="IPR002524">
    <property type="entry name" value="Cation_efflux"/>
</dbReference>
<keyword evidence="3" id="KW-0813">Transport</keyword>
<keyword evidence="7" id="KW-0406">Ion transport</keyword>
<evidence type="ECO:0000313" key="13">
    <source>
        <dbReference type="Proteomes" id="UP000023152"/>
    </source>
</evidence>
<evidence type="ECO:0000256" key="1">
    <source>
        <dbReference type="ARBA" id="ARBA00004141"/>
    </source>
</evidence>
<feature type="transmembrane region" description="Helical" evidence="9">
    <location>
        <begin position="16"/>
        <end position="37"/>
    </location>
</feature>
<keyword evidence="8 9" id="KW-0472">Membrane</keyword>
<protein>
    <submittedName>
        <fullName evidence="12">Cation efflux system protein</fullName>
    </submittedName>
</protein>
<dbReference type="AlphaFoldDB" id="X6LRR7"/>
<keyword evidence="6 9" id="KW-1133">Transmembrane helix</keyword>
<organism evidence="12 13">
    <name type="scientific">Reticulomyxa filosa</name>
    <dbReference type="NCBI Taxonomy" id="46433"/>
    <lineage>
        <taxon>Eukaryota</taxon>
        <taxon>Sar</taxon>
        <taxon>Rhizaria</taxon>
        <taxon>Retaria</taxon>
        <taxon>Foraminifera</taxon>
        <taxon>Monothalamids</taxon>
        <taxon>Reticulomyxidae</taxon>
        <taxon>Reticulomyxa</taxon>
    </lineage>
</organism>
<dbReference type="InterPro" id="IPR027470">
    <property type="entry name" value="Cation_efflux_CTD"/>
</dbReference>
<evidence type="ECO:0000256" key="5">
    <source>
        <dbReference type="ARBA" id="ARBA00022906"/>
    </source>
</evidence>
<evidence type="ECO:0000256" key="8">
    <source>
        <dbReference type="ARBA" id="ARBA00023136"/>
    </source>
</evidence>
<feature type="domain" description="Cation efflux protein transmembrane" evidence="10">
    <location>
        <begin position="17"/>
        <end position="200"/>
    </location>
</feature>
<feature type="transmembrane region" description="Helical" evidence="9">
    <location>
        <begin position="178"/>
        <end position="197"/>
    </location>
</feature>
<feature type="domain" description="Cation efflux protein cytoplasmic" evidence="11">
    <location>
        <begin position="213"/>
        <end position="285"/>
    </location>
</feature>
<dbReference type="SUPFAM" id="SSF160240">
    <property type="entry name" value="Cation efflux protein cytoplasmic domain-like"/>
    <property type="match status" value="1"/>
</dbReference>
<feature type="transmembrane region" description="Helical" evidence="9">
    <location>
        <begin position="84"/>
        <end position="107"/>
    </location>
</feature>
<dbReference type="InterPro" id="IPR058533">
    <property type="entry name" value="Cation_efflux_TM"/>
</dbReference>
<feature type="transmembrane region" description="Helical" evidence="9">
    <location>
        <begin position="152"/>
        <end position="172"/>
    </location>
</feature>
<evidence type="ECO:0000256" key="4">
    <source>
        <dbReference type="ARBA" id="ARBA00022692"/>
    </source>
</evidence>
<dbReference type="OrthoDB" id="9944568at2759"/>
<dbReference type="OMA" id="KWRANER"/>